<reference evidence="2 3" key="1">
    <citation type="submission" date="2024-01" db="EMBL/GenBank/DDBJ databases">
        <title>The genome of the rayed Mediterranean limpet Patella caerulea (Linnaeus, 1758).</title>
        <authorList>
            <person name="Anh-Thu Weber A."/>
            <person name="Halstead-Nussloch G."/>
        </authorList>
    </citation>
    <scope>NUCLEOTIDE SEQUENCE [LARGE SCALE GENOMIC DNA]</scope>
    <source>
        <strain evidence="2">AATW-2023a</strain>
        <tissue evidence="2">Whole specimen</tissue>
    </source>
</reference>
<name>A0AAN8J8E1_PATCE</name>
<comment type="caution">
    <text evidence="2">The sequence shown here is derived from an EMBL/GenBank/DDBJ whole genome shotgun (WGS) entry which is preliminary data.</text>
</comment>
<accession>A0AAN8J8E1</accession>
<evidence type="ECO:0000313" key="2">
    <source>
        <dbReference type="EMBL" id="KAK6172561.1"/>
    </source>
</evidence>
<feature type="signal peptide" evidence="1">
    <location>
        <begin position="1"/>
        <end position="21"/>
    </location>
</feature>
<gene>
    <name evidence="2" type="ORF">SNE40_016192</name>
</gene>
<dbReference type="AlphaFoldDB" id="A0AAN8J8E1"/>
<keyword evidence="3" id="KW-1185">Reference proteome</keyword>
<organism evidence="2 3">
    <name type="scientific">Patella caerulea</name>
    <name type="common">Rayed Mediterranean limpet</name>
    <dbReference type="NCBI Taxonomy" id="87958"/>
    <lineage>
        <taxon>Eukaryota</taxon>
        <taxon>Metazoa</taxon>
        <taxon>Spiralia</taxon>
        <taxon>Lophotrochozoa</taxon>
        <taxon>Mollusca</taxon>
        <taxon>Gastropoda</taxon>
        <taxon>Patellogastropoda</taxon>
        <taxon>Patelloidea</taxon>
        <taxon>Patellidae</taxon>
        <taxon>Patella</taxon>
    </lineage>
</organism>
<dbReference type="Proteomes" id="UP001347796">
    <property type="component" value="Unassembled WGS sequence"/>
</dbReference>
<protein>
    <submittedName>
        <fullName evidence="2">Uncharacterized protein</fullName>
    </submittedName>
</protein>
<feature type="chain" id="PRO_5042858081" evidence="1">
    <location>
        <begin position="22"/>
        <end position="110"/>
    </location>
</feature>
<sequence length="110" mass="12081">MRYLLVLVLLMVLNTRSITDAECSLSSVYACDPKNDPAFRSSGLTLKEACGIIDRFKTCLRNAGCSETAVKAADDGFERGSGYRCDGCTIKVSMSLMFISTLLMFVKNIF</sequence>
<keyword evidence="1" id="KW-0732">Signal</keyword>
<proteinExistence type="predicted"/>
<dbReference type="EMBL" id="JAZGQO010000011">
    <property type="protein sequence ID" value="KAK6172561.1"/>
    <property type="molecule type" value="Genomic_DNA"/>
</dbReference>
<evidence type="ECO:0000313" key="3">
    <source>
        <dbReference type="Proteomes" id="UP001347796"/>
    </source>
</evidence>
<evidence type="ECO:0000256" key="1">
    <source>
        <dbReference type="SAM" id="SignalP"/>
    </source>
</evidence>